<evidence type="ECO:0000256" key="11">
    <source>
        <dbReference type="SAM" id="Phobius"/>
    </source>
</evidence>
<dbReference type="AlphaFoldDB" id="A0A8T2L2W0"/>
<keyword evidence="3 11" id="KW-0812">Transmembrane</keyword>
<dbReference type="SMART" id="SM00409">
    <property type="entry name" value="IG"/>
    <property type="match status" value="2"/>
</dbReference>
<feature type="domain" description="Ig-like" evidence="12">
    <location>
        <begin position="96"/>
        <end position="195"/>
    </location>
</feature>
<keyword evidence="5 11" id="KW-1133">Transmembrane helix</keyword>
<comment type="subcellular location">
    <subcellularLocation>
        <location evidence="1">Cell membrane</location>
        <topology evidence="1">Single-pass type I membrane protein</topology>
    </subcellularLocation>
</comment>
<keyword evidence="10" id="KW-0393">Immunoglobulin domain</keyword>
<dbReference type="GO" id="GO:0006955">
    <property type="term" value="P:immune response"/>
    <property type="evidence" value="ECO:0007669"/>
    <property type="project" value="TreeGrafter"/>
</dbReference>
<dbReference type="GO" id="GO:0071222">
    <property type="term" value="P:cellular response to lipopolysaccharide"/>
    <property type="evidence" value="ECO:0007669"/>
    <property type="project" value="TreeGrafter"/>
</dbReference>
<dbReference type="PANTHER" id="PTHR25466:SF14">
    <property type="entry name" value="BUTYROPHILIN SUBFAMILY 2 MEMBER A2-LIKE-RELATED"/>
    <property type="match status" value="1"/>
</dbReference>
<dbReference type="Proteomes" id="UP000752171">
    <property type="component" value="Unassembled WGS sequence"/>
</dbReference>
<keyword evidence="9" id="KW-0325">Glycoprotein</keyword>
<evidence type="ECO:0000256" key="3">
    <source>
        <dbReference type="ARBA" id="ARBA00022692"/>
    </source>
</evidence>
<keyword evidence="8" id="KW-0675">Receptor</keyword>
<dbReference type="InterPro" id="IPR003599">
    <property type="entry name" value="Ig_sub"/>
</dbReference>
<dbReference type="PROSITE" id="PS50835">
    <property type="entry name" value="IG_LIKE"/>
    <property type="match status" value="2"/>
</dbReference>
<dbReference type="Pfam" id="PF07686">
    <property type="entry name" value="V-set"/>
    <property type="match status" value="1"/>
</dbReference>
<accession>A0A8T2L2W0</accession>
<keyword evidence="2" id="KW-1003">Cell membrane</keyword>
<dbReference type="EMBL" id="JAICCE010000020">
    <property type="protein sequence ID" value="KAG9263636.1"/>
    <property type="molecule type" value="Genomic_DNA"/>
</dbReference>
<dbReference type="GO" id="GO:0009897">
    <property type="term" value="C:external side of plasma membrane"/>
    <property type="evidence" value="ECO:0007669"/>
    <property type="project" value="TreeGrafter"/>
</dbReference>
<protein>
    <recommendedName>
        <fullName evidence="12">Ig-like domain-containing protein</fullName>
    </recommendedName>
</protein>
<dbReference type="InterPro" id="IPR036179">
    <property type="entry name" value="Ig-like_dom_sf"/>
</dbReference>
<dbReference type="GO" id="GO:0007166">
    <property type="term" value="P:cell surface receptor signaling pathway"/>
    <property type="evidence" value="ECO:0007669"/>
    <property type="project" value="TreeGrafter"/>
</dbReference>
<reference evidence="13 14" key="1">
    <citation type="submission" date="2021-07" db="EMBL/GenBank/DDBJ databases">
        <authorList>
            <person name="Imarazene B."/>
            <person name="Zahm M."/>
            <person name="Klopp C."/>
            <person name="Cabau C."/>
            <person name="Beille S."/>
            <person name="Jouanno E."/>
            <person name="Castinel A."/>
            <person name="Lluch J."/>
            <person name="Gil L."/>
            <person name="Kuchtly C."/>
            <person name="Lopez Roques C."/>
            <person name="Donnadieu C."/>
            <person name="Parrinello H."/>
            <person name="Journot L."/>
            <person name="Du K."/>
            <person name="Schartl M."/>
            <person name="Retaux S."/>
            <person name="Guiguen Y."/>
        </authorList>
    </citation>
    <scope>NUCLEOTIDE SEQUENCE [LARGE SCALE GENOMIC DNA]</scope>
    <source>
        <strain evidence="13">Pach_M1</strain>
        <tissue evidence="13">Testis</tissue>
    </source>
</reference>
<comment type="caution">
    <text evidence="13">The sequence shown here is derived from an EMBL/GenBank/DDBJ whole genome shotgun (WGS) entry which is preliminary data.</text>
</comment>
<feature type="domain" description="Ig-like" evidence="12">
    <location>
        <begin position="16"/>
        <end position="91"/>
    </location>
</feature>
<dbReference type="InterPro" id="IPR007110">
    <property type="entry name" value="Ig-like_dom"/>
</dbReference>
<evidence type="ECO:0000256" key="4">
    <source>
        <dbReference type="ARBA" id="ARBA00022729"/>
    </source>
</evidence>
<evidence type="ECO:0000313" key="14">
    <source>
        <dbReference type="Proteomes" id="UP000752171"/>
    </source>
</evidence>
<evidence type="ECO:0000256" key="7">
    <source>
        <dbReference type="ARBA" id="ARBA00023157"/>
    </source>
</evidence>
<dbReference type="GO" id="GO:0042102">
    <property type="term" value="P:positive regulation of T cell proliferation"/>
    <property type="evidence" value="ECO:0007669"/>
    <property type="project" value="TreeGrafter"/>
</dbReference>
<organism evidence="13 14">
    <name type="scientific">Astyanax mexicanus</name>
    <name type="common">Blind cave fish</name>
    <name type="synonym">Astyanax fasciatus mexicanus</name>
    <dbReference type="NCBI Taxonomy" id="7994"/>
    <lineage>
        <taxon>Eukaryota</taxon>
        <taxon>Metazoa</taxon>
        <taxon>Chordata</taxon>
        <taxon>Craniata</taxon>
        <taxon>Vertebrata</taxon>
        <taxon>Euteleostomi</taxon>
        <taxon>Actinopterygii</taxon>
        <taxon>Neopterygii</taxon>
        <taxon>Teleostei</taxon>
        <taxon>Ostariophysi</taxon>
        <taxon>Characiformes</taxon>
        <taxon>Characoidei</taxon>
        <taxon>Acestrorhamphidae</taxon>
        <taxon>Acestrorhamphinae</taxon>
        <taxon>Astyanax</taxon>
    </lineage>
</organism>
<dbReference type="SUPFAM" id="SSF48726">
    <property type="entry name" value="Immunoglobulin"/>
    <property type="match status" value="2"/>
</dbReference>
<evidence type="ECO:0000256" key="1">
    <source>
        <dbReference type="ARBA" id="ARBA00004251"/>
    </source>
</evidence>
<evidence type="ECO:0000256" key="10">
    <source>
        <dbReference type="ARBA" id="ARBA00023319"/>
    </source>
</evidence>
<dbReference type="GO" id="GO:0031295">
    <property type="term" value="P:T cell costimulation"/>
    <property type="evidence" value="ECO:0007669"/>
    <property type="project" value="TreeGrafter"/>
</dbReference>
<dbReference type="InterPro" id="IPR013106">
    <property type="entry name" value="Ig_V-set"/>
</dbReference>
<dbReference type="GO" id="GO:0042130">
    <property type="term" value="P:negative regulation of T cell proliferation"/>
    <property type="evidence" value="ECO:0007669"/>
    <property type="project" value="TreeGrafter"/>
</dbReference>
<keyword evidence="4" id="KW-0732">Signal</keyword>
<evidence type="ECO:0000256" key="8">
    <source>
        <dbReference type="ARBA" id="ARBA00023170"/>
    </source>
</evidence>
<keyword evidence="6 11" id="KW-0472">Membrane</keyword>
<evidence type="ECO:0000256" key="5">
    <source>
        <dbReference type="ARBA" id="ARBA00022989"/>
    </source>
</evidence>
<sequence length="293" mass="32481">MHFFTGAQGVFTASRGETVVLPCSSPFHYSDKVLFKWSKAGETVPCNYYIEKNKTDSSNCQSRIKVNPEPFGLTITDVRSSDAGVYNCSITKVLPPPVEEKFSFMILEVPAGLTVEQMNSSDLSCVDLLCSLEGLSPEQINFTWTRGSELLHHQNVPTSMNSSLHLCKPNWANGDTITCHANYSSTHTLYSQNITLTCSTKECSPNPEIPWLLIGSVVGACVGLLLLILLGIAFFKCRKKEDPTGSIVFSNKVYENLNFFTPRPNTAPGSTMNRRPNPQGECQTQREECIYEN</sequence>
<dbReference type="Gene3D" id="2.60.40.10">
    <property type="entry name" value="Immunoglobulins"/>
    <property type="match status" value="2"/>
</dbReference>
<feature type="transmembrane region" description="Helical" evidence="11">
    <location>
        <begin position="211"/>
        <end position="235"/>
    </location>
</feature>
<evidence type="ECO:0000256" key="9">
    <source>
        <dbReference type="ARBA" id="ARBA00023180"/>
    </source>
</evidence>
<proteinExistence type="predicted"/>
<gene>
    <name evidence="13" type="ORF">AMEX_G23686</name>
</gene>
<name>A0A8T2L2W0_ASTMX</name>
<evidence type="ECO:0000256" key="6">
    <source>
        <dbReference type="ARBA" id="ARBA00023136"/>
    </source>
</evidence>
<evidence type="ECO:0000256" key="2">
    <source>
        <dbReference type="ARBA" id="ARBA00022475"/>
    </source>
</evidence>
<evidence type="ECO:0000259" key="12">
    <source>
        <dbReference type="PROSITE" id="PS50835"/>
    </source>
</evidence>
<keyword evidence="7" id="KW-1015">Disulfide bond</keyword>
<dbReference type="InterPro" id="IPR051713">
    <property type="entry name" value="T-cell_Activation_Regulation"/>
</dbReference>
<evidence type="ECO:0000313" key="13">
    <source>
        <dbReference type="EMBL" id="KAG9263636.1"/>
    </source>
</evidence>
<dbReference type="InterPro" id="IPR013783">
    <property type="entry name" value="Ig-like_fold"/>
</dbReference>
<dbReference type="PANTHER" id="PTHR25466">
    <property type="entry name" value="T-LYMPHOCYTE ACTIVATION ANTIGEN"/>
    <property type="match status" value="1"/>
</dbReference>